<accession>A0A7T5R3P9</accession>
<feature type="region of interest" description="Disordered" evidence="1">
    <location>
        <begin position="934"/>
        <end position="956"/>
    </location>
</feature>
<evidence type="ECO:0000256" key="1">
    <source>
        <dbReference type="SAM" id="MobiDB-lite"/>
    </source>
</evidence>
<dbReference type="Proteomes" id="UP000595362">
    <property type="component" value="Chromosome"/>
</dbReference>
<evidence type="ECO:0000259" key="2">
    <source>
        <dbReference type="Pfam" id="PF22904"/>
    </source>
</evidence>
<dbReference type="EMBL" id="CP066681">
    <property type="protein sequence ID" value="QQG36915.1"/>
    <property type="molecule type" value="Genomic_DNA"/>
</dbReference>
<dbReference type="Gene3D" id="2.60.40.10">
    <property type="entry name" value="Immunoglobulins"/>
    <property type="match status" value="1"/>
</dbReference>
<dbReference type="InterPro" id="IPR013783">
    <property type="entry name" value="Ig-like_fold"/>
</dbReference>
<dbReference type="Gene3D" id="2.60.40.3500">
    <property type="match status" value="1"/>
</dbReference>
<name>A0A7T5R3P9_9BACT</name>
<dbReference type="Pfam" id="PF22904">
    <property type="entry name" value="NOMO1-like_2nd"/>
    <property type="match status" value="1"/>
</dbReference>
<reference evidence="3 4" key="1">
    <citation type="submission" date="2020-07" db="EMBL/GenBank/DDBJ databases">
        <title>Huge and variable diversity of episymbiotic CPR bacteria and DPANN archaea in groundwater ecosystems.</title>
        <authorList>
            <person name="He C.Y."/>
            <person name="Keren R."/>
            <person name="Whittaker M."/>
            <person name="Farag I.F."/>
            <person name="Doudna J."/>
            <person name="Cate J.H.D."/>
            <person name="Banfield J.F."/>
        </authorList>
    </citation>
    <scope>NUCLEOTIDE SEQUENCE [LARGE SCALE GENOMIC DNA]</scope>
    <source>
        <strain evidence="3">NC_groundwater_70_Ag_B-0.1um_54_66</strain>
    </source>
</reference>
<evidence type="ECO:0000313" key="3">
    <source>
        <dbReference type="EMBL" id="QQG36915.1"/>
    </source>
</evidence>
<dbReference type="AlphaFoldDB" id="A0A7T5R3P9"/>
<organism evidence="3 4">
    <name type="scientific">Micavibrio aeruginosavorus</name>
    <dbReference type="NCBI Taxonomy" id="349221"/>
    <lineage>
        <taxon>Bacteria</taxon>
        <taxon>Pseudomonadati</taxon>
        <taxon>Bdellovibrionota</taxon>
        <taxon>Bdellovibrionia</taxon>
        <taxon>Bdellovibrionales</taxon>
        <taxon>Pseudobdellovibrionaceae</taxon>
        <taxon>Micavibrio</taxon>
    </lineage>
</organism>
<dbReference type="SUPFAM" id="SSF49478">
    <property type="entry name" value="Cna protein B-type domain"/>
    <property type="match status" value="1"/>
</dbReference>
<evidence type="ECO:0000313" key="4">
    <source>
        <dbReference type="Proteomes" id="UP000595362"/>
    </source>
</evidence>
<gene>
    <name evidence="3" type="ORF">HYS17_03850</name>
</gene>
<feature type="domain" description="NOMO second beta-sandwich" evidence="2">
    <location>
        <begin position="819"/>
        <end position="891"/>
    </location>
</feature>
<protein>
    <recommendedName>
        <fullName evidence="2">NOMO second beta-sandwich domain-containing protein</fullName>
    </recommendedName>
</protein>
<dbReference type="InterPro" id="IPR055074">
    <property type="entry name" value="NOMO1-3_2nd"/>
</dbReference>
<sequence length="1095" mass="120338">MGNIIGRIYSRAKALGRHAFLVTLGAFVLVSAGTALHTPQVYAQDQDIQDLVLEVRMGQAIITYGAVVFETNQRYYLPLVDLAENFEFVITDSDISRGYVEGWYISEDNTFSVDRQNMEAFHNGERIELSEINFVDDPFGEGTDVYMQMEIFSQIWPEISFDVDLPTLTLKAESEATFPFMERKERGARQKMLEAQRAARAVVPPDLPYLNNPYGLIGKPVVDIETSANWKHYDRQMTAQTSINGVQDLAFMTAEYGLTLTRDEEGFVPPESMRLKLSRSSTPGEPLPFGVEKVELGDTRLTYRELVANGSGGRGFYFTTSKRDANREFDVITVEGTGPPGWEVELYRNNELIDFGFVDTVGEYRFEDVATQYGNNRIRVVLYGPQGQIREDVKDYNFAGSMLRPGEGAVTGGMVDADRDFVPLVKDEPRSTPRGVAKSLAGAFGLTRNITLFSGYNELPVNQGSEINEMKKYGSVGATFSTGGGFGQVEAYRGMGNGHALDLRFLTEVLGLRLNMAAAFYNNFESPSAGYGDNAKKQELELTAARTVRLPFGSLGLQFDANRIYRNNGNAELSFGTRQTIGRSGIQLTHQTDTRVLNNKHQNTSGSLTANARMRNWRLRGGLSYAYFPQAHVTNGNVELRYQTRDNFTAAVSMQNDFVQDLIGSGFQIGYDFKRFLGSFDANWMEQRGWEMMLRASTSLGPYGAGGGYDMVSESQRNQAPIEAHTFLDNDASGDFSEGDEPLAGARLNFGGRVSEEESDESGRLIARAGAVTGLTNVALDTSSLDDPYYAPAVPGYSMSLRPGSMPAVSFPVIETGAIDGTISSADDGEPVQGIRLQLVNDKNEIVAITEAAYDGFYTFEFVKPGTYIVRVDPSYKVNVPPETVTVVSDDLFASGVDLQLLEQVQETDGVAAGEDPDADADLESFEQEFEEALEEESAEGLTTVEPQSGAESGRVAQPYHETQNGTREPAPHSSDGTMSAIVHRVRIGEHPDRLRLVMELSGPVRYTVQEGDDPGEMVIDLPDVAWDALTVWRVESSPVIQSFSAEALVGANAAIEGTRIRLRGVDPVAGGQSGLLPPDEKSGHRLFVDFRKAE</sequence>
<proteinExistence type="predicted"/>